<accession>F7L1H1</accession>
<dbReference type="Proteomes" id="UP000004160">
    <property type="component" value="Unassembled WGS sequence"/>
</dbReference>
<feature type="transmembrane region" description="Helical" evidence="1">
    <location>
        <begin position="431"/>
        <end position="452"/>
    </location>
</feature>
<gene>
    <name evidence="2" type="ORF">HMPREF0401_01693</name>
</gene>
<keyword evidence="1" id="KW-1133">Transmembrane helix</keyword>
<dbReference type="AlphaFoldDB" id="F7L1H1"/>
<evidence type="ECO:0000256" key="1">
    <source>
        <dbReference type="SAM" id="Phobius"/>
    </source>
</evidence>
<dbReference type="Gene3D" id="1.20.1170.10">
    <property type="match status" value="1"/>
</dbReference>
<evidence type="ECO:0000313" key="2">
    <source>
        <dbReference type="EMBL" id="EGN66556.1"/>
    </source>
</evidence>
<feature type="transmembrane region" description="Helical" evidence="1">
    <location>
        <begin position="401"/>
        <end position="425"/>
    </location>
</feature>
<keyword evidence="1" id="KW-0472">Membrane</keyword>
<dbReference type="EMBL" id="ACUO01000023">
    <property type="protein sequence ID" value="EGN66556.1"/>
    <property type="molecule type" value="Genomic_DNA"/>
</dbReference>
<dbReference type="HOGENOM" id="CLU_371218_0_0_0"/>
<proteinExistence type="predicted"/>
<name>F7L1H1_9FUSO</name>
<keyword evidence="3" id="KW-1185">Reference proteome</keyword>
<feature type="transmembrane region" description="Helical" evidence="1">
    <location>
        <begin position="524"/>
        <end position="542"/>
    </location>
</feature>
<keyword evidence="1" id="KW-0812">Transmembrane</keyword>
<evidence type="ECO:0008006" key="4">
    <source>
        <dbReference type="Google" id="ProtNLM"/>
    </source>
</evidence>
<comment type="caution">
    <text evidence="2">The sequence shown here is derived from an EMBL/GenBank/DDBJ whole genome shotgun (WGS) entry which is preliminary data.</text>
</comment>
<sequence>MLKGKIKVRKEESLAMLEQLTLAFKVIGDGLDSLKKIDVQIDALKNSMNNAKNSISSAFSSLKSKINSVKQSIINFKNKISSTFSALKAKITANFPAISKLRNGFIALRRGLGNFGNYAQQQFQNSKEKANSFLGVLKRIATTLAAGFTLKTAIEGAGNIEQYRNTLETVLKDSDMARKKLAWASRFANKTPFETEEVVGGMTKLQSYGIEGDRILKTTNRTYLEMIGDMASGMGKSFDQAIEAVADARTGELERLKEFGITKNMIAEFGKSKGLEIFNNKGQIQDLELFNKTLFEMMDSRFGGAMEKQAKTFRGGLSTISGAAKSALSTLAGVNEFGDIVENSPFQILRDKVIIPFANTLIKLQEDGTFTKWAENLSNIFGEIITVGGKVIDFIVKWKEVLIPLASAIAGLFVINKVIVLIGALKTALSAFSFSPIMLGIGAVIAIGVLLYRNWDLIKEKLISLWEKIKGFVKVFLLFSGIGLIIKLGQLLVKNWDLIKAKLASLWAKIKAFGKALWDIGKKIFMWLSPIGLIITVGKLIIQNWDLIKAKFSELGSYLYNKILDIGNFFIGLKDKAVDVFFKLIDKLKEVWETMKSTAASAFDFILDYVAKIWENIKGFFSNLGQKIKSLPGISWFFDDSGEKKTTTERVYFEDTPVVDGTHKTGLDYVPFDGYIAELHRGERVLTAEENNAYSNVENNSFSDVKTSTSSKNSNKSDRKVILNLTINMPTTPKVETDWNRVGEIIAEKLEDFMLQNEIAKGDI</sequence>
<dbReference type="PATRIC" id="fig|457403.8.peg.1713"/>
<reference evidence="2" key="1">
    <citation type="submission" date="2011-05" db="EMBL/GenBank/DDBJ databases">
        <title>The Genome Sequence of Fusobacterium sp. 11_3_2.</title>
        <authorList>
            <consortium name="The Broad Institute Genome Sequencing Platform"/>
            <person name="Earl A."/>
            <person name="Ward D."/>
            <person name="Feldgarden M."/>
            <person name="Gevers D."/>
            <person name="Sibley C.D."/>
            <person name="White A.P."/>
            <person name="Crowley S."/>
            <person name="Surette M."/>
            <person name="Strauss J.C."/>
            <person name="Ambrose C.E."/>
            <person name="Allen-Vercoe E."/>
            <person name="Young S.K."/>
            <person name="Zeng Q."/>
            <person name="Gargeya S."/>
            <person name="Fitzgerald M."/>
            <person name="Haas B."/>
            <person name="Abouelleil A."/>
            <person name="Alvarado L."/>
            <person name="Arachchi H.M."/>
            <person name="Berlin A."/>
            <person name="Brown A."/>
            <person name="Chapman S.B."/>
            <person name="Chen Z."/>
            <person name="Dunbar C."/>
            <person name="Freedman E."/>
            <person name="Gearin G."/>
            <person name="Gellesch M."/>
            <person name="Goldberg J."/>
            <person name="Griggs A."/>
            <person name="Gujja S."/>
            <person name="Heiman D."/>
            <person name="Howarth C."/>
            <person name="Larson L."/>
            <person name="Lui A."/>
            <person name="MacDonald P.J.P."/>
            <person name="Mehta T."/>
            <person name="Montmayeur A."/>
            <person name="Murphy C."/>
            <person name="Neiman D."/>
            <person name="Pearson M."/>
            <person name="Priest M."/>
            <person name="Roberts A."/>
            <person name="Saif S."/>
            <person name="Shea T."/>
            <person name="Shenoy N."/>
            <person name="Sisk P."/>
            <person name="Stolte C."/>
            <person name="Sykes S."/>
            <person name="Wortman J."/>
            <person name="Nusbaum C."/>
            <person name="Birren B."/>
        </authorList>
    </citation>
    <scope>NUCLEOTIDE SEQUENCE [LARGE SCALE GENOMIC DNA]</scope>
    <source>
        <strain evidence="2">11_3_2</strain>
    </source>
</reference>
<evidence type="ECO:0000313" key="3">
    <source>
        <dbReference type="Proteomes" id="UP000004160"/>
    </source>
</evidence>
<feature type="transmembrane region" description="Helical" evidence="1">
    <location>
        <begin position="472"/>
        <end position="493"/>
    </location>
</feature>
<organism evidence="2 3">
    <name type="scientific">Fusobacterium animalis 11_3_2</name>
    <dbReference type="NCBI Taxonomy" id="457403"/>
    <lineage>
        <taxon>Bacteria</taxon>
        <taxon>Fusobacteriati</taxon>
        <taxon>Fusobacteriota</taxon>
        <taxon>Fusobacteriia</taxon>
        <taxon>Fusobacteriales</taxon>
        <taxon>Fusobacteriaceae</taxon>
        <taxon>Fusobacterium</taxon>
    </lineage>
</organism>
<protein>
    <recommendedName>
        <fullName evidence="4">Phage tail tape measure protein</fullName>
    </recommendedName>
</protein>